<dbReference type="GO" id="GO:0005743">
    <property type="term" value="C:mitochondrial inner membrane"/>
    <property type="evidence" value="ECO:0007669"/>
    <property type="project" value="UniProtKB-SubCell"/>
</dbReference>
<evidence type="ECO:0000313" key="9">
    <source>
        <dbReference type="EMBL" id="QXY06230.1"/>
    </source>
</evidence>
<keyword evidence="7 9" id="KW-0496">Mitochondrion</keyword>
<evidence type="ECO:0000256" key="3">
    <source>
        <dbReference type="ARBA" id="ARBA00022692"/>
    </source>
</evidence>
<dbReference type="GO" id="GO:0008137">
    <property type="term" value="F:NADH dehydrogenase (ubiquinone) activity"/>
    <property type="evidence" value="ECO:0007669"/>
    <property type="project" value="UniProtKB-EC"/>
</dbReference>
<dbReference type="InterPro" id="IPR018086">
    <property type="entry name" value="NADH_UbQ_OxRdtase_su1_CS"/>
</dbReference>
<dbReference type="AlphaFoldDB" id="A0A8F8AHS2"/>
<evidence type="ECO:0000256" key="1">
    <source>
        <dbReference type="ARBA" id="ARBA00004141"/>
    </source>
</evidence>
<proteinExistence type="inferred from homology"/>
<evidence type="ECO:0000256" key="8">
    <source>
        <dbReference type="SAM" id="Phobius"/>
    </source>
</evidence>
<sequence length="284" mass="32945">MCNEYYFYMSVTGFLIILIYNIIAMLLITLVIASLTVIERKVLAIVQRRIGPFYVGYRGRLQYIADALKLFIKGIIVPDEANKFWFVAMPAYAGAVAYTFWMNSVWGPSISIFEIEYNIVYASILSILFGYCIMLTGYFSKSKYAFMSSIRTGVLMLNLEIFIGLMFVNLVFLSESFCFAVFVIFQEMFWFVFFFFGLSALLVITFLLETNRIPFDLAEAESELVTGYTVEYGGFYFALYYLGEYFHLFFFSMTVSIILLGGWELPNFLFYFILSDYNFLSIIN</sequence>
<protein>
    <recommendedName>
        <fullName evidence="7">NADH-ubiquinone oxidoreductase chain 1</fullName>
        <ecNumber evidence="7">7.1.1.2</ecNumber>
    </recommendedName>
</protein>
<evidence type="ECO:0000256" key="2">
    <source>
        <dbReference type="ARBA" id="ARBA00010535"/>
    </source>
</evidence>
<reference evidence="9" key="3">
    <citation type="journal article" date="2021" name="Parasit. Vectors">
        <title>Comparison of mitochondrial genome and development of specific PCR primers for identifying two scuticociliates, Pseudocohnilembus persalinus and Uronema marinum.</title>
        <authorList>
            <person name="Huang Y.X."/>
            <person name="Wang S."/>
            <person name="Gao Y.Q."/>
            <person name="Chen J.H."/>
            <person name="Wang X.L."/>
            <person name="Li R.J."/>
        </authorList>
    </citation>
    <scope>NUCLEOTIDE SEQUENCE</scope>
</reference>
<dbReference type="PANTHER" id="PTHR11432">
    <property type="entry name" value="NADH DEHYDROGENASE SUBUNIT 1"/>
    <property type="match status" value="1"/>
</dbReference>
<dbReference type="EC" id="7.1.1.2" evidence="7"/>
<organism evidence="9">
    <name type="scientific">Pseudocohnilembus persalinus</name>
    <name type="common">Ciliate</name>
    <dbReference type="NCBI Taxonomy" id="266149"/>
    <lineage>
        <taxon>Eukaryota</taxon>
        <taxon>Sar</taxon>
        <taxon>Alveolata</taxon>
        <taxon>Ciliophora</taxon>
        <taxon>Intramacronucleata</taxon>
        <taxon>Oligohymenophorea</taxon>
        <taxon>Scuticociliatia</taxon>
        <taxon>Philasterida</taxon>
        <taxon>Pseudocohnilembidae</taxon>
        <taxon>Pseudocohnilembus</taxon>
    </lineage>
</organism>
<gene>
    <name evidence="9" type="primary">ND1_a</name>
</gene>
<geneLocation type="mitochondrion" evidence="9"/>
<dbReference type="InterPro" id="IPR001694">
    <property type="entry name" value="NADH_UbQ_OxRdtase_su1/FPO"/>
</dbReference>
<evidence type="ECO:0000256" key="7">
    <source>
        <dbReference type="RuleBase" id="RU000473"/>
    </source>
</evidence>
<dbReference type="Pfam" id="PF00146">
    <property type="entry name" value="NADHdh"/>
    <property type="match status" value="1"/>
</dbReference>
<dbReference type="PANTHER" id="PTHR11432:SF3">
    <property type="entry name" value="NADH-UBIQUINONE OXIDOREDUCTASE CHAIN 1"/>
    <property type="match status" value="1"/>
</dbReference>
<dbReference type="EMBL" id="MH608212">
    <property type="protein sequence ID" value="QXY06230.1"/>
    <property type="molecule type" value="Genomic_DNA"/>
</dbReference>
<evidence type="ECO:0000256" key="4">
    <source>
        <dbReference type="ARBA" id="ARBA00022989"/>
    </source>
</evidence>
<dbReference type="GO" id="GO:0003954">
    <property type="term" value="F:NADH dehydrogenase activity"/>
    <property type="evidence" value="ECO:0007669"/>
    <property type="project" value="TreeGrafter"/>
</dbReference>
<keyword evidence="5 8" id="KW-0472">Membrane</keyword>
<keyword evidence="3 6" id="KW-0812">Transmembrane</keyword>
<feature type="transmembrane region" description="Helical" evidence="8">
    <location>
        <begin position="84"/>
        <end position="101"/>
    </location>
</feature>
<dbReference type="PROSITE" id="PS00668">
    <property type="entry name" value="COMPLEX1_ND1_2"/>
    <property type="match status" value="1"/>
</dbReference>
<comment type="similarity">
    <text evidence="2 6">Belongs to the complex I subunit 1 family.</text>
</comment>
<comment type="catalytic activity">
    <reaction evidence="7">
        <text>a ubiquinone + NADH + 5 H(+)(in) = a ubiquinol + NAD(+) + 4 H(+)(out)</text>
        <dbReference type="Rhea" id="RHEA:29091"/>
        <dbReference type="Rhea" id="RHEA-COMP:9565"/>
        <dbReference type="Rhea" id="RHEA-COMP:9566"/>
        <dbReference type="ChEBI" id="CHEBI:15378"/>
        <dbReference type="ChEBI" id="CHEBI:16389"/>
        <dbReference type="ChEBI" id="CHEBI:17976"/>
        <dbReference type="ChEBI" id="CHEBI:57540"/>
        <dbReference type="ChEBI" id="CHEBI:57945"/>
        <dbReference type="EC" id="7.1.1.2"/>
    </reaction>
</comment>
<feature type="transmembrane region" description="Helical" evidence="8">
    <location>
        <begin position="220"/>
        <end position="242"/>
    </location>
</feature>
<feature type="transmembrane region" description="Helical" evidence="8">
    <location>
        <begin position="121"/>
        <end position="140"/>
    </location>
</feature>
<feature type="transmembrane region" description="Helical" evidence="8">
    <location>
        <begin position="188"/>
        <end position="208"/>
    </location>
</feature>
<feature type="transmembrane region" description="Helical" evidence="8">
    <location>
        <begin position="161"/>
        <end position="182"/>
    </location>
</feature>
<feature type="transmembrane region" description="Helical" evidence="8">
    <location>
        <begin position="248"/>
        <end position="274"/>
    </location>
</feature>
<accession>A0A8F8AHS2</accession>
<comment type="subcellular location">
    <subcellularLocation>
        <location evidence="1">Membrane</location>
        <topology evidence="1">Multi-pass membrane protein</topology>
    </subcellularLocation>
    <subcellularLocation>
        <location evidence="6">Mitochondrion inner membrane</location>
        <topology evidence="6">Multi-pass membrane protein</topology>
    </subcellularLocation>
</comment>
<name>A0A8F8AHS2_PSEPJ</name>
<evidence type="ECO:0000256" key="5">
    <source>
        <dbReference type="ARBA" id="ARBA00023136"/>
    </source>
</evidence>
<dbReference type="PROSITE" id="PS00667">
    <property type="entry name" value="COMPLEX1_ND1_1"/>
    <property type="match status" value="1"/>
</dbReference>
<reference evidence="9" key="2">
    <citation type="submission" date="2018-07" db="EMBL/GenBank/DDBJ databases">
        <authorList>
            <person name="Li R.R."/>
            <person name="Gao Y.Y."/>
            <person name="Jin S.S."/>
            <person name="Dang H.H."/>
            <person name="Ye S.S."/>
        </authorList>
    </citation>
    <scope>NUCLEOTIDE SEQUENCE</scope>
</reference>
<reference evidence="9" key="1">
    <citation type="journal article" date="2018" name="Mitochondrial DNA Part B Resour">
        <title>Mitochondrial genome sequencing of notorious scuticociliates (Pseudocohnilembus persalinus) isolated from Turbot (Scophthalmus maximus L.).</title>
        <authorList>
            <person name="Gao Y."/>
            <person name="Jin S."/>
            <person name="Dang H."/>
            <person name="Ye S."/>
            <person name="Li R."/>
        </authorList>
    </citation>
    <scope>NUCLEOTIDE SEQUENCE</scope>
</reference>
<keyword evidence="4 8" id="KW-1133">Transmembrane helix</keyword>
<dbReference type="GO" id="GO:0009060">
    <property type="term" value="P:aerobic respiration"/>
    <property type="evidence" value="ECO:0007669"/>
    <property type="project" value="TreeGrafter"/>
</dbReference>
<feature type="transmembrane region" description="Helical" evidence="8">
    <location>
        <begin position="6"/>
        <end position="38"/>
    </location>
</feature>
<keyword evidence="7" id="KW-0830">Ubiquinone</keyword>
<evidence type="ECO:0000256" key="6">
    <source>
        <dbReference type="RuleBase" id="RU000471"/>
    </source>
</evidence>
<keyword evidence="6" id="KW-0520">NAD</keyword>